<dbReference type="AlphaFoldDB" id="A0A2G9SKA0"/>
<evidence type="ECO:0000313" key="7">
    <source>
        <dbReference type="EMBL" id="PIO40545.1"/>
    </source>
</evidence>
<feature type="transmembrane region" description="Helical" evidence="5">
    <location>
        <begin position="129"/>
        <end position="147"/>
    </location>
</feature>
<evidence type="ECO:0000259" key="6">
    <source>
        <dbReference type="PROSITE" id="PS51934"/>
    </source>
</evidence>
<feature type="non-terminal residue" evidence="7">
    <location>
        <position position="1"/>
    </location>
</feature>
<evidence type="ECO:0000313" key="8">
    <source>
        <dbReference type="Proteomes" id="UP000228934"/>
    </source>
</evidence>
<dbReference type="EMBL" id="KV923849">
    <property type="protein sequence ID" value="PIO40545.1"/>
    <property type="molecule type" value="Genomic_DNA"/>
</dbReference>
<protein>
    <recommendedName>
        <fullName evidence="6">LRAT domain-containing protein</fullName>
    </recommendedName>
</protein>
<evidence type="ECO:0000256" key="5">
    <source>
        <dbReference type="SAM" id="Phobius"/>
    </source>
</evidence>
<dbReference type="GO" id="GO:0016410">
    <property type="term" value="F:N-acyltransferase activity"/>
    <property type="evidence" value="ECO:0007669"/>
    <property type="project" value="TreeGrafter"/>
</dbReference>
<dbReference type="PROSITE" id="PS51934">
    <property type="entry name" value="LRAT"/>
    <property type="match status" value="1"/>
</dbReference>
<keyword evidence="4" id="KW-0443">Lipid metabolism</keyword>
<keyword evidence="5" id="KW-1133">Transmembrane helix</keyword>
<dbReference type="Proteomes" id="UP000228934">
    <property type="component" value="Unassembled WGS sequence"/>
</dbReference>
<name>A0A2G9SKA0_AQUCT</name>
<evidence type="ECO:0000256" key="2">
    <source>
        <dbReference type="ARBA" id="ARBA00022679"/>
    </source>
</evidence>
<organism evidence="7 8">
    <name type="scientific">Aquarana catesbeiana</name>
    <name type="common">American bullfrog</name>
    <name type="synonym">Rana catesbeiana</name>
    <dbReference type="NCBI Taxonomy" id="8400"/>
    <lineage>
        <taxon>Eukaryota</taxon>
        <taxon>Metazoa</taxon>
        <taxon>Chordata</taxon>
        <taxon>Craniata</taxon>
        <taxon>Vertebrata</taxon>
        <taxon>Euteleostomi</taxon>
        <taxon>Amphibia</taxon>
        <taxon>Batrachia</taxon>
        <taxon>Anura</taxon>
        <taxon>Neobatrachia</taxon>
        <taxon>Ranoidea</taxon>
        <taxon>Ranidae</taxon>
        <taxon>Aquarana</taxon>
    </lineage>
</organism>
<dbReference type="InterPro" id="IPR007053">
    <property type="entry name" value="LRAT_dom"/>
</dbReference>
<evidence type="ECO:0000256" key="4">
    <source>
        <dbReference type="ARBA" id="ARBA00023098"/>
    </source>
</evidence>
<keyword evidence="3" id="KW-0378">Hydrolase</keyword>
<comment type="similarity">
    <text evidence="1">Belongs to the H-rev107 family.</text>
</comment>
<dbReference type="Gene3D" id="3.90.1720.10">
    <property type="entry name" value="endopeptidase domain like (from Nostoc punctiforme)"/>
    <property type="match status" value="1"/>
</dbReference>
<keyword evidence="5" id="KW-0472">Membrane</keyword>
<dbReference type="GO" id="GO:0070292">
    <property type="term" value="P:N-acylphosphatidylethanolamine metabolic process"/>
    <property type="evidence" value="ECO:0007669"/>
    <property type="project" value="TreeGrafter"/>
</dbReference>
<evidence type="ECO:0000256" key="1">
    <source>
        <dbReference type="ARBA" id="ARBA00007824"/>
    </source>
</evidence>
<accession>A0A2G9SKA0</accession>
<sequence length="157" mass="17244">SQGPEPKPGDLIEFHRVAYQHWGVYVGNGYIVHLTDQEGWSSLSSVFGETAVVRKDRLESVACGCDYNVNNKYDSRCSPYPAGKIVNAALKQVGKKMDYRLASANCEHFATDLRYGKRFCDQVDNAVKYTAGGTAVMATGILAAVAISSMRSNRQKQ</sequence>
<dbReference type="GO" id="GO:0004623">
    <property type="term" value="F:phospholipase A2 activity"/>
    <property type="evidence" value="ECO:0007669"/>
    <property type="project" value="TreeGrafter"/>
</dbReference>
<dbReference type="GO" id="GO:0005737">
    <property type="term" value="C:cytoplasm"/>
    <property type="evidence" value="ECO:0007669"/>
    <property type="project" value="TreeGrafter"/>
</dbReference>
<proteinExistence type="inferred from homology"/>
<gene>
    <name evidence="7" type="ORF">AB205_0094100</name>
</gene>
<keyword evidence="5" id="KW-0812">Transmembrane</keyword>
<dbReference type="OrthoDB" id="421951at2759"/>
<dbReference type="InterPro" id="IPR051496">
    <property type="entry name" value="H-rev107_PLA/AT"/>
</dbReference>
<keyword evidence="8" id="KW-1185">Reference proteome</keyword>
<dbReference type="PANTHER" id="PTHR13943">
    <property type="entry name" value="HRAS-LIKE SUPPRESSOR - RELATED"/>
    <property type="match status" value="1"/>
</dbReference>
<reference evidence="8" key="1">
    <citation type="journal article" date="2017" name="Nat. Commun.">
        <title>The North American bullfrog draft genome provides insight into hormonal regulation of long noncoding RNA.</title>
        <authorList>
            <person name="Hammond S.A."/>
            <person name="Warren R.L."/>
            <person name="Vandervalk B.P."/>
            <person name="Kucuk E."/>
            <person name="Khan H."/>
            <person name="Gibb E.A."/>
            <person name="Pandoh P."/>
            <person name="Kirk H."/>
            <person name="Zhao Y."/>
            <person name="Jones M."/>
            <person name="Mungall A.J."/>
            <person name="Coope R."/>
            <person name="Pleasance S."/>
            <person name="Moore R.A."/>
            <person name="Holt R.A."/>
            <person name="Round J.M."/>
            <person name="Ohora S."/>
            <person name="Walle B.V."/>
            <person name="Veldhoen N."/>
            <person name="Helbing C.C."/>
            <person name="Birol I."/>
        </authorList>
    </citation>
    <scope>NUCLEOTIDE SEQUENCE [LARGE SCALE GENOMIC DNA]</scope>
</reference>
<feature type="domain" description="LRAT" evidence="6">
    <location>
        <begin position="11"/>
        <end position="122"/>
    </location>
</feature>
<dbReference type="GO" id="GO:0008970">
    <property type="term" value="F:phospholipase A1 activity"/>
    <property type="evidence" value="ECO:0007669"/>
    <property type="project" value="TreeGrafter"/>
</dbReference>
<dbReference type="Pfam" id="PF04970">
    <property type="entry name" value="LRAT"/>
    <property type="match status" value="1"/>
</dbReference>
<keyword evidence="2" id="KW-0808">Transferase</keyword>
<dbReference type="PANTHER" id="PTHR13943:SF31">
    <property type="entry name" value="PHOSPHOLIPASE A AND ACYLTRANSFERASE 3"/>
    <property type="match status" value="1"/>
</dbReference>
<evidence type="ECO:0000256" key="3">
    <source>
        <dbReference type="ARBA" id="ARBA00022801"/>
    </source>
</evidence>